<sequence>MTNIRVSSEINTLKKVIIHTPGSELELMTPDTAEELLYDDILNLEAAQEQHHQMSGVLATVAQPLEVKDLLKDVLENEFHRKSLVNDLCIQLDAATTAGSLLELGAAELAERLITGTRLERNTLEKYLSPRQYALPPLPNLFFTRDSSMVINNQVFIGNMANSIRIAEAIIMSHIFRAHSDLCCEDFLVDATKENLPHATFEGGDILILREDTVLIGMSERTSAPGIDYMIEQFKKGRKIKHVFVVMLPKIRATIHLDMIFTMIDHDKAVVYPPLILGKDSVDIIHINLSDPNLVRFKRFPYLLKALKTVDINLEPVFCGGTKELHQKREQWQSGANFFTIGPGKIIGYGMNVYTFEELAKAGLPRVEAKDVIDGKVDLNAMNKYAVAISGNELTRGGGGCRCMTMPILREV</sequence>
<protein>
    <recommendedName>
        <fullName evidence="3">arginine deiminase</fullName>
        <ecNumber evidence="3">3.5.3.6</ecNumber>
    </recommendedName>
</protein>
<comment type="catalytic activity">
    <reaction evidence="5">
        <text>L-arginine + H2O = L-citrulline + NH4(+)</text>
        <dbReference type="Rhea" id="RHEA:19597"/>
        <dbReference type="ChEBI" id="CHEBI:15377"/>
        <dbReference type="ChEBI" id="CHEBI:28938"/>
        <dbReference type="ChEBI" id="CHEBI:32682"/>
        <dbReference type="ChEBI" id="CHEBI:57743"/>
        <dbReference type="EC" id="3.5.3.6"/>
    </reaction>
</comment>
<evidence type="ECO:0000256" key="5">
    <source>
        <dbReference type="ARBA" id="ARBA00049429"/>
    </source>
</evidence>
<dbReference type="Pfam" id="PF02274">
    <property type="entry name" value="ADI"/>
    <property type="match status" value="1"/>
</dbReference>
<dbReference type="EC" id="3.5.3.6" evidence="3"/>
<organism evidence="7">
    <name type="scientific">Caldithrix abyssi</name>
    <dbReference type="NCBI Taxonomy" id="187145"/>
    <lineage>
        <taxon>Bacteria</taxon>
        <taxon>Pseudomonadati</taxon>
        <taxon>Calditrichota</taxon>
        <taxon>Calditrichia</taxon>
        <taxon>Calditrichales</taxon>
        <taxon>Calditrichaceae</taxon>
        <taxon>Caldithrix</taxon>
    </lineage>
</organism>
<evidence type="ECO:0000313" key="7">
    <source>
        <dbReference type="EMBL" id="HGY54138.1"/>
    </source>
</evidence>
<evidence type="ECO:0000256" key="1">
    <source>
        <dbReference type="ARBA" id="ARBA00005213"/>
    </source>
</evidence>
<comment type="pathway">
    <text evidence="1">Amino-acid degradation; L-arginine degradation via ADI pathway; carbamoyl phosphate from L-arginine: step 1/2.</text>
</comment>
<evidence type="ECO:0000256" key="6">
    <source>
        <dbReference type="PIRSR" id="PIRSR006356-1"/>
    </source>
</evidence>
<dbReference type="PRINTS" id="PR01466">
    <property type="entry name" value="ARGDEIMINASE"/>
</dbReference>
<name>A0A7V4WTT4_CALAY</name>
<dbReference type="Gene3D" id="1.10.3930.10">
    <property type="entry name" value="Arginine deiminase"/>
    <property type="match status" value="1"/>
</dbReference>
<dbReference type="GO" id="GO:0016990">
    <property type="term" value="F:arginine deiminase activity"/>
    <property type="evidence" value="ECO:0007669"/>
    <property type="project" value="UniProtKB-EC"/>
</dbReference>
<dbReference type="AlphaFoldDB" id="A0A7V4WTT4"/>
<keyword evidence="4" id="KW-0378">Hydrolase</keyword>
<dbReference type="PANTHER" id="PTHR47271">
    <property type="entry name" value="ARGININE DEIMINASE"/>
    <property type="match status" value="1"/>
</dbReference>
<comment type="similarity">
    <text evidence="2">Belongs to the arginine deiminase family.</text>
</comment>
<gene>
    <name evidence="7" type="ORF">ENK44_00415</name>
</gene>
<dbReference type="InterPro" id="IPR003876">
    <property type="entry name" value="Arg_deiminase"/>
</dbReference>
<evidence type="ECO:0000256" key="3">
    <source>
        <dbReference type="ARBA" id="ARBA00012171"/>
    </source>
</evidence>
<dbReference type="EMBL" id="DRQG01000004">
    <property type="protein sequence ID" value="HGY54138.1"/>
    <property type="molecule type" value="Genomic_DNA"/>
</dbReference>
<comment type="caution">
    <text evidence="7">The sequence shown here is derived from an EMBL/GenBank/DDBJ whole genome shotgun (WGS) entry which is preliminary data.</text>
</comment>
<dbReference type="SUPFAM" id="SSF55909">
    <property type="entry name" value="Pentein"/>
    <property type="match status" value="1"/>
</dbReference>
<evidence type="ECO:0000256" key="2">
    <source>
        <dbReference type="ARBA" id="ARBA00010206"/>
    </source>
</evidence>
<dbReference type="PANTHER" id="PTHR47271:SF2">
    <property type="entry name" value="ARGININE DEIMINASE"/>
    <property type="match status" value="1"/>
</dbReference>
<accession>A0A7V4WTT4</accession>
<dbReference type="PIRSF" id="PIRSF006356">
    <property type="entry name" value="Arg_deiminase"/>
    <property type="match status" value="1"/>
</dbReference>
<dbReference type="Proteomes" id="UP000885779">
    <property type="component" value="Unassembled WGS sequence"/>
</dbReference>
<dbReference type="GO" id="GO:0019546">
    <property type="term" value="P:L-arginine deiminase pathway"/>
    <property type="evidence" value="ECO:0007669"/>
    <property type="project" value="TreeGrafter"/>
</dbReference>
<proteinExistence type="inferred from homology"/>
<reference evidence="7" key="1">
    <citation type="journal article" date="2020" name="mSystems">
        <title>Genome- and Community-Level Interaction Insights into Carbon Utilization and Element Cycling Functions of Hydrothermarchaeota in Hydrothermal Sediment.</title>
        <authorList>
            <person name="Zhou Z."/>
            <person name="Liu Y."/>
            <person name="Xu W."/>
            <person name="Pan J."/>
            <person name="Luo Z.H."/>
            <person name="Li M."/>
        </authorList>
    </citation>
    <scope>NUCLEOTIDE SEQUENCE [LARGE SCALE GENOMIC DNA]</scope>
    <source>
        <strain evidence="7">HyVt-577</strain>
    </source>
</reference>
<evidence type="ECO:0000256" key="4">
    <source>
        <dbReference type="ARBA" id="ARBA00022801"/>
    </source>
</evidence>
<dbReference type="Gene3D" id="3.75.10.10">
    <property type="entry name" value="L-arginine/glycine Amidinotransferase, Chain A"/>
    <property type="match status" value="1"/>
</dbReference>
<feature type="active site" description="Amidino-cysteine intermediate" evidence="6">
    <location>
        <position position="403"/>
    </location>
</feature>